<feature type="transmembrane region" description="Helical" evidence="2">
    <location>
        <begin position="6"/>
        <end position="24"/>
    </location>
</feature>
<keyword evidence="2" id="KW-0472">Membrane</keyword>
<sequence length="64" mass="7182">MDTWIFLAALFFLTMGIFLTWATISKRRTEQRLNDPNAPKSSLAKDGPGPNPVTAPRRGEPQPR</sequence>
<feature type="region of interest" description="Disordered" evidence="1">
    <location>
        <begin position="29"/>
        <end position="64"/>
    </location>
</feature>
<evidence type="ECO:0000256" key="1">
    <source>
        <dbReference type="SAM" id="MobiDB-lite"/>
    </source>
</evidence>
<dbReference type="Proteomes" id="UP001499910">
    <property type="component" value="Unassembled WGS sequence"/>
</dbReference>
<dbReference type="RefSeq" id="WP_259546935.1">
    <property type="nucleotide sequence ID" value="NZ_BAABHW010000001.1"/>
</dbReference>
<dbReference type="EMBL" id="BAABHW010000001">
    <property type="protein sequence ID" value="GAA5066023.1"/>
    <property type="molecule type" value="Genomic_DNA"/>
</dbReference>
<name>A0ABP9KXZ9_9RHOB</name>
<protein>
    <submittedName>
        <fullName evidence="3">Uncharacterized protein</fullName>
    </submittedName>
</protein>
<accession>A0ABP9KXZ9</accession>
<comment type="caution">
    <text evidence="3">The sequence shown here is derived from an EMBL/GenBank/DDBJ whole genome shotgun (WGS) entry which is preliminary data.</text>
</comment>
<evidence type="ECO:0000313" key="3">
    <source>
        <dbReference type="EMBL" id="GAA5066023.1"/>
    </source>
</evidence>
<evidence type="ECO:0000256" key="2">
    <source>
        <dbReference type="SAM" id="Phobius"/>
    </source>
</evidence>
<gene>
    <name evidence="3" type="ORF">GCM10023209_04170</name>
</gene>
<keyword evidence="4" id="KW-1185">Reference proteome</keyword>
<organism evidence="3 4">
    <name type="scientific">[Roseibacterium] beibuensis</name>
    <dbReference type="NCBI Taxonomy" id="1193142"/>
    <lineage>
        <taxon>Bacteria</taxon>
        <taxon>Pseudomonadati</taxon>
        <taxon>Pseudomonadota</taxon>
        <taxon>Alphaproteobacteria</taxon>
        <taxon>Rhodobacterales</taxon>
        <taxon>Roseobacteraceae</taxon>
        <taxon>Roseicyclus</taxon>
    </lineage>
</organism>
<keyword evidence="2" id="KW-0812">Transmembrane</keyword>
<reference evidence="4" key="1">
    <citation type="journal article" date="2019" name="Int. J. Syst. Evol. Microbiol.">
        <title>The Global Catalogue of Microorganisms (GCM) 10K type strain sequencing project: providing services to taxonomists for standard genome sequencing and annotation.</title>
        <authorList>
            <consortium name="The Broad Institute Genomics Platform"/>
            <consortium name="The Broad Institute Genome Sequencing Center for Infectious Disease"/>
            <person name="Wu L."/>
            <person name="Ma J."/>
        </authorList>
    </citation>
    <scope>NUCLEOTIDE SEQUENCE [LARGE SCALE GENOMIC DNA]</scope>
    <source>
        <strain evidence="4">JCM 18015</strain>
    </source>
</reference>
<keyword evidence="2" id="KW-1133">Transmembrane helix</keyword>
<evidence type="ECO:0000313" key="4">
    <source>
        <dbReference type="Proteomes" id="UP001499910"/>
    </source>
</evidence>
<proteinExistence type="predicted"/>